<feature type="domain" description="CCHC-type" evidence="4">
    <location>
        <begin position="69"/>
        <end position="84"/>
    </location>
</feature>
<dbReference type="InterPro" id="IPR001878">
    <property type="entry name" value="Znf_CCHC"/>
</dbReference>
<dbReference type="GO" id="GO:0003723">
    <property type="term" value="F:RNA binding"/>
    <property type="evidence" value="ECO:0007669"/>
    <property type="project" value="InterPro"/>
</dbReference>
<dbReference type="Pfam" id="PF00098">
    <property type="entry name" value="zf-CCHC"/>
    <property type="match status" value="2"/>
</dbReference>
<dbReference type="InterPro" id="IPR036085">
    <property type="entry name" value="PAZ_dom_sf"/>
</dbReference>
<dbReference type="Gene3D" id="2.170.260.10">
    <property type="entry name" value="paz domain"/>
    <property type="match status" value="1"/>
</dbReference>
<evidence type="ECO:0000256" key="1">
    <source>
        <dbReference type="PROSITE-ProRule" id="PRU00047"/>
    </source>
</evidence>
<feature type="region of interest" description="Disordered" evidence="3">
    <location>
        <begin position="34"/>
        <end position="60"/>
    </location>
</feature>
<feature type="region of interest" description="Disordered" evidence="3">
    <location>
        <begin position="78"/>
        <end position="144"/>
    </location>
</feature>
<evidence type="ECO:0000313" key="7">
    <source>
        <dbReference type="Proteomes" id="UP000887540"/>
    </source>
</evidence>
<dbReference type="SUPFAM" id="SSF57756">
    <property type="entry name" value="Retrovirus zinc finger-like domains"/>
    <property type="match status" value="1"/>
</dbReference>
<dbReference type="Pfam" id="PF02171">
    <property type="entry name" value="Piwi"/>
    <property type="match status" value="2"/>
</dbReference>
<sequence>MSNYTRGGGGRGGGRGGGHSGSCFKCGGLGHMSRDCPKAQQESGRGGYGGHRGGSGSRGGYGNAPSRACFNCGDPSHMSNECPNPRQDSGRGGYGGYRGDSGSGNRGGQQHGGYVGGHRGGFANGSRGGYSGQQSFGSSGGYDTPKSDTNALVNFLDRIEWDPFEQANENKIQRKWLGKEGTPLRKIITNFVKVPQFEQTLIKNLKVYRVDLKRGVDGKSDRPIEKRQFIRELFWLFVQRFPTEFKGSKYFVFDDSHKLYSLKELDFGQLELDLTDEDELVKSSQTHLGKLILSIKQTKEEINILAVLNLLLTQNARCPYSNLKHVYCDGDRIYNIYRNPKQDVDYLDLGPIQLLKGLRAIMKQGPGAMLANYDVSHSAFSKFKIDILEFYALIKDVKMTDSDRKELKNYGLNDAQRRELKYLLNGLNLKTKEGCLWEPRNYKFTNVVDKTAQNTIVPFDGKKISTVEYYAKKYGYEIRYPNMPMLQCGPKEKNLLFPIEVLQVSERLQRIRQKLPEYLQARCTPFTTKAPDLRFKDISRMLKETEFDKSPNQLVPVMNDPFLENFGVKIDHKLLEIDGRILPKPNLDNVLGNKPQDMKPVVFSLLAIGNFKSNDYEIIETMVQKVVQGCIVRKMKVENNQPFEKKGFTELKEEEFDSVIKERVENAKKKFPNALLVIFVVVPDSNDFVYNTVKTKCELALKPNIGAMTQFLLLETLKKKVGDQRNPDPSRNRVVDNIVRKINAKSGGINVKINQHCPLWRKFTDPNNSTLFIGIDVTHPSPGEEDIPSIAAVVGNIDLDGAKYGASVRQQERLKQGQSIAQEPVRQMNEMVNARLKAFVQHTGKWPKNIIIFRDGVSESQFEMVRFDECLAAKAGCLLAMQQLKQKSMPRFAIVVVQKRHTVRFWAKGCTLKESKNENLPPGTVIEKYITREPVKGIPYVGEEGEKEALGCDKQDNRCEKEFYLCSHQGLLGTSRPGRYNVIYDEIDLSADDVQQMAYALCYLYAPTSMPVSIPAPVYYAHKACYRARKHYASLKNQKLPDQIMGNPEVVQVHPELVNKMYFC</sequence>
<dbReference type="Gene3D" id="3.30.420.10">
    <property type="entry name" value="Ribonuclease H-like superfamily/Ribonuclease H"/>
    <property type="match status" value="1"/>
</dbReference>
<dbReference type="Proteomes" id="UP000887540">
    <property type="component" value="Unplaced"/>
</dbReference>
<dbReference type="PROSITE" id="PS50158">
    <property type="entry name" value="ZF_CCHC"/>
    <property type="match status" value="2"/>
</dbReference>
<dbReference type="InterPro" id="IPR012337">
    <property type="entry name" value="RNaseH-like_sf"/>
</dbReference>
<dbReference type="SUPFAM" id="SSF101690">
    <property type="entry name" value="PAZ domain"/>
    <property type="match status" value="1"/>
</dbReference>
<dbReference type="SMART" id="SM00949">
    <property type="entry name" value="PAZ"/>
    <property type="match status" value="1"/>
</dbReference>
<dbReference type="AlphaFoldDB" id="A0A914CIH4"/>
<comment type="similarity">
    <text evidence="2">Belongs to the argonaute family.</text>
</comment>
<protein>
    <submittedName>
        <fullName evidence="8">Uncharacterized protein</fullName>
    </submittedName>
</protein>
<keyword evidence="1" id="KW-0862">Zinc</keyword>
<keyword evidence="1" id="KW-0479">Metal-binding</keyword>
<keyword evidence="7" id="KW-1185">Reference proteome</keyword>
<evidence type="ECO:0000259" key="5">
    <source>
        <dbReference type="PROSITE" id="PS50821"/>
    </source>
</evidence>
<dbReference type="SMART" id="SM00950">
    <property type="entry name" value="Piwi"/>
    <property type="match status" value="1"/>
</dbReference>
<dbReference type="InterPro" id="IPR003100">
    <property type="entry name" value="PAZ_dom"/>
</dbReference>
<evidence type="ECO:0000259" key="6">
    <source>
        <dbReference type="PROSITE" id="PS50822"/>
    </source>
</evidence>
<dbReference type="InterPro" id="IPR003165">
    <property type="entry name" value="Piwi"/>
</dbReference>
<proteinExistence type="inferred from homology"/>
<evidence type="ECO:0000256" key="3">
    <source>
        <dbReference type="SAM" id="MobiDB-lite"/>
    </source>
</evidence>
<feature type="compositionally biased region" description="Gly residues" evidence="3">
    <location>
        <begin position="44"/>
        <end position="60"/>
    </location>
</feature>
<feature type="domain" description="Piwi" evidence="6">
    <location>
        <begin position="709"/>
        <end position="1033"/>
    </location>
</feature>
<reference evidence="8" key="1">
    <citation type="submission" date="2022-11" db="UniProtKB">
        <authorList>
            <consortium name="WormBaseParasite"/>
        </authorList>
    </citation>
    <scope>IDENTIFICATION</scope>
</reference>
<dbReference type="PROSITE" id="PS50822">
    <property type="entry name" value="PIWI"/>
    <property type="match status" value="1"/>
</dbReference>
<dbReference type="GO" id="GO:0019899">
    <property type="term" value="F:enzyme binding"/>
    <property type="evidence" value="ECO:0007669"/>
    <property type="project" value="UniProtKB-ARBA"/>
</dbReference>
<dbReference type="Gene3D" id="3.40.50.2300">
    <property type="match status" value="1"/>
</dbReference>
<keyword evidence="1" id="KW-0863">Zinc-finger</keyword>
<dbReference type="GO" id="GO:0008270">
    <property type="term" value="F:zinc ion binding"/>
    <property type="evidence" value="ECO:0007669"/>
    <property type="project" value="UniProtKB-KW"/>
</dbReference>
<dbReference type="PANTHER" id="PTHR22891">
    <property type="entry name" value="EUKARYOTIC TRANSLATION INITIATION FACTOR 2C"/>
    <property type="match status" value="1"/>
</dbReference>
<dbReference type="Pfam" id="PF02170">
    <property type="entry name" value="PAZ"/>
    <property type="match status" value="1"/>
</dbReference>
<evidence type="ECO:0000256" key="2">
    <source>
        <dbReference type="RuleBase" id="RU361178"/>
    </source>
</evidence>
<dbReference type="CDD" id="cd02846">
    <property type="entry name" value="PAZ_argonaute_like"/>
    <property type="match status" value="1"/>
</dbReference>
<dbReference type="InterPro" id="IPR036875">
    <property type="entry name" value="Znf_CCHC_sf"/>
</dbReference>
<accession>A0A914CIH4</accession>
<feature type="domain" description="CCHC-type" evidence="4">
    <location>
        <begin position="23"/>
        <end position="38"/>
    </location>
</feature>
<evidence type="ECO:0000313" key="8">
    <source>
        <dbReference type="WBParaSite" id="ACRNAN_scaffold1117.g20450.t1"/>
    </source>
</evidence>
<dbReference type="InterPro" id="IPR036397">
    <property type="entry name" value="RNaseH_sf"/>
</dbReference>
<evidence type="ECO:0000259" key="4">
    <source>
        <dbReference type="PROSITE" id="PS50158"/>
    </source>
</evidence>
<dbReference type="SMART" id="SM00343">
    <property type="entry name" value="ZnF_C2HC"/>
    <property type="match status" value="2"/>
</dbReference>
<feature type="compositionally biased region" description="Gly residues" evidence="3">
    <location>
        <begin position="90"/>
        <end position="131"/>
    </location>
</feature>
<dbReference type="SUPFAM" id="SSF53098">
    <property type="entry name" value="Ribonuclease H-like"/>
    <property type="match status" value="1"/>
</dbReference>
<organism evidence="7 8">
    <name type="scientific">Acrobeloides nanus</name>
    <dbReference type="NCBI Taxonomy" id="290746"/>
    <lineage>
        <taxon>Eukaryota</taxon>
        <taxon>Metazoa</taxon>
        <taxon>Ecdysozoa</taxon>
        <taxon>Nematoda</taxon>
        <taxon>Chromadorea</taxon>
        <taxon>Rhabditida</taxon>
        <taxon>Tylenchina</taxon>
        <taxon>Cephalobomorpha</taxon>
        <taxon>Cephaloboidea</taxon>
        <taxon>Cephalobidae</taxon>
        <taxon>Acrobeloides</taxon>
    </lineage>
</organism>
<dbReference type="InterPro" id="IPR032474">
    <property type="entry name" value="Argonaute_N"/>
</dbReference>
<name>A0A914CIH4_9BILA</name>
<dbReference type="Gene3D" id="4.10.60.10">
    <property type="entry name" value="Zinc finger, CCHC-type"/>
    <property type="match status" value="2"/>
</dbReference>
<dbReference type="PROSITE" id="PS50821">
    <property type="entry name" value="PAZ"/>
    <property type="match status" value="1"/>
</dbReference>
<dbReference type="Pfam" id="PF16486">
    <property type="entry name" value="ArgoN"/>
    <property type="match status" value="1"/>
</dbReference>
<feature type="domain" description="PAZ" evidence="5">
    <location>
        <begin position="386"/>
        <end position="506"/>
    </location>
</feature>
<dbReference type="WBParaSite" id="ACRNAN_scaffold1117.g20450.t1">
    <property type="protein sequence ID" value="ACRNAN_scaffold1117.g20450.t1"/>
    <property type="gene ID" value="ACRNAN_scaffold1117.g20450"/>
</dbReference>